<evidence type="ECO:0000313" key="1">
    <source>
        <dbReference type="EnsemblMetazoa" id="XP_050511950.1"/>
    </source>
</evidence>
<accession>A0ABM5KP26</accession>
<reference evidence="1" key="1">
    <citation type="submission" date="2025-05" db="UniProtKB">
        <authorList>
            <consortium name="EnsemblMetazoa"/>
        </authorList>
    </citation>
    <scope>IDENTIFICATION</scope>
</reference>
<dbReference type="RefSeq" id="XP_050511950.1">
    <property type="nucleotide sequence ID" value="XM_050655993.1"/>
</dbReference>
<protein>
    <submittedName>
        <fullName evidence="1">Uncharacterized protein</fullName>
    </submittedName>
</protein>
<proteinExistence type="predicted"/>
<organism evidence="1 2">
    <name type="scientific">Diabrotica virgifera virgifera</name>
    <name type="common">western corn rootworm</name>
    <dbReference type="NCBI Taxonomy" id="50390"/>
    <lineage>
        <taxon>Eukaryota</taxon>
        <taxon>Metazoa</taxon>
        <taxon>Ecdysozoa</taxon>
        <taxon>Arthropoda</taxon>
        <taxon>Hexapoda</taxon>
        <taxon>Insecta</taxon>
        <taxon>Pterygota</taxon>
        <taxon>Neoptera</taxon>
        <taxon>Endopterygota</taxon>
        <taxon>Coleoptera</taxon>
        <taxon>Polyphaga</taxon>
        <taxon>Cucujiformia</taxon>
        <taxon>Chrysomeloidea</taxon>
        <taxon>Chrysomelidae</taxon>
        <taxon>Galerucinae</taxon>
        <taxon>Diabroticina</taxon>
        <taxon>Diabroticites</taxon>
        <taxon>Diabrotica</taxon>
    </lineage>
</organism>
<dbReference type="Proteomes" id="UP001652700">
    <property type="component" value="Unplaced"/>
</dbReference>
<keyword evidence="2" id="KW-1185">Reference proteome</keyword>
<dbReference type="GeneID" id="126888001"/>
<evidence type="ECO:0000313" key="2">
    <source>
        <dbReference type="Proteomes" id="UP001652700"/>
    </source>
</evidence>
<sequence>MEVKQETNETTCKIEIETCGGDDPFHAFKIEITEEPKREPAYDTFDYLDFPVNTKVEQDEYKFTPFEEKQTTEESLSFGPQRRLKIQIKTGGLKHVVTSLVCTFTFFQQSKQNFKVDIINISRKYMYLTLQVF</sequence>
<dbReference type="EnsemblMetazoa" id="XM_050655993.1">
    <property type="protein sequence ID" value="XP_050511950.1"/>
    <property type="gene ID" value="LOC126888001"/>
</dbReference>
<name>A0ABM5KP26_DIAVI</name>